<sequence>MRRQNKKNNRLGYLLLNTGISSQVWRSSSTSSNKDIPTLRLIPIDNSVETETDKLFVEDDKNTWVIVKVEKTTPTKKRRELWVHSYKQKPQMDSKLSGE</sequence>
<keyword evidence="2" id="KW-1185">Reference proteome</keyword>
<reference evidence="1 2" key="1">
    <citation type="journal article" date="2019" name="Commun. Biol.">
        <title>The bagworm genome reveals a unique fibroin gene that provides high tensile strength.</title>
        <authorList>
            <person name="Kono N."/>
            <person name="Nakamura H."/>
            <person name="Ohtoshi R."/>
            <person name="Tomita M."/>
            <person name="Numata K."/>
            <person name="Arakawa K."/>
        </authorList>
    </citation>
    <scope>NUCLEOTIDE SEQUENCE [LARGE SCALE GENOMIC DNA]</scope>
</reference>
<gene>
    <name evidence="1" type="ORF">EVAR_66609_1</name>
</gene>
<evidence type="ECO:0000313" key="1">
    <source>
        <dbReference type="EMBL" id="GBP95065.1"/>
    </source>
</evidence>
<dbReference type="EMBL" id="BGZK01002581">
    <property type="protein sequence ID" value="GBP95065.1"/>
    <property type="molecule type" value="Genomic_DNA"/>
</dbReference>
<organism evidence="1 2">
    <name type="scientific">Eumeta variegata</name>
    <name type="common">Bagworm moth</name>
    <name type="synonym">Eumeta japonica</name>
    <dbReference type="NCBI Taxonomy" id="151549"/>
    <lineage>
        <taxon>Eukaryota</taxon>
        <taxon>Metazoa</taxon>
        <taxon>Ecdysozoa</taxon>
        <taxon>Arthropoda</taxon>
        <taxon>Hexapoda</taxon>
        <taxon>Insecta</taxon>
        <taxon>Pterygota</taxon>
        <taxon>Neoptera</taxon>
        <taxon>Endopterygota</taxon>
        <taxon>Lepidoptera</taxon>
        <taxon>Glossata</taxon>
        <taxon>Ditrysia</taxon>
        <taxon>Tineoidea</taxon>
        <taxon>Psychidae</taxon>
        <taxon>Oiketicinae</taxon>
        <taxon>Eumeta</taxon>
    </lineage>
</organism>
<comment type="caution">
    <text evidence="1">The sequence shown here is derived from an EMBL/GenBank/DDBJ whole genome shotgun (WGS) entry which is preliminary data.</text>
</comment>
<proteinExistence type="predicted"/>
<protein>
    <submittedName>
        <fullName evidence="1">Uncharacterized protein</fullName>
    </submittedName>
</protein>
<accession>A0A4C2A7V8</accession>
<dbReference type="Proteomes" id="UP000299102">
    <property type="component" value="Unassembled WGS sequence"/>
</dbReference>
<dbReference type="AlphaFoldDB" id="A0A4C2A7V8"/>
<evidence type="ECO:0000313" key="2">
    <source>
        <dbReference type="Proteomes" id="UP000299102"/>
    </source>
</evidence>
<name>A0A4C2A7V8_EUMVA</name>